<dbReference type="GO" id="GO:0070929">
    <property type="term" value="P:trans-translation"/>
    <property type="evidence" value="ECO:0007669"/>
    <property type="project" value="UniProtKB-UniRule"/>
</dbReference>
<evidence type="ECO:0000256" key="2">
    <source>
        <dbReference type="ARBA" id="ARBA00022884"/>
    </source>
</evidence>
<dbReference type="PROSITE" id="PS01317">
    <property type="entry name" value="SSRP"/>
    <property type="match status" value="1"/>
</dbReference>
<dbReference type="InterPro" id="IPR023620">
    <property type="entry name" value="SmpB"/>
</dbReference>
<dbReference type="PANTHER" id="PTHR30308:SF2">
    <property type="entry name" value="SSRA-BINDING PROTEIN"/>
    <property type="match status" value="1"/>
</dbReference>
<comment type="similarity">
    <text evidence="3">Belongs to the SmpB family.</text>
</comment>
<dbReference type="PANTHER" id="PTHR30308">
    <property type="entry name" value="TMRNA-BINDING COMPONENT OF TRANS-TRANSLATION TAGGING COMPLEX"/>
    <property type="match status" value="1"/>
</dbReference>
<dbReference type="InterPro" id="IPR000037">
    <property type="entry name" value="SsrA-bd_prot"/>
</dbReference>
<dbReference type="AlphaFoldDB" id="A0A9X3N178"/>
<comment type="function">
    <text evidence="3">Required for rescue of stalled ribosomes mediated by trans-translation. Binds to transfer-messenger RNA (tmRNA), required for stable association of tmRNA with ribosomes. tmRNA and SmpB together mimic tRNA shape, replacing the anticodon stem-loop with SmpB. tmRNA is encoded by the ssrA gene; the 2 termini fold to resemble tRNA(Ala) and it encodes a 'tag peptide', a short internal open reading frame. During trans-translation Ala-aminoacylated tmRNA acts like a tRNA, entering the A-site of stalled ribosomes, displacing the stalled mRNA. The ribosome then switches to translate the ORF on the tmRNA; the nascent peptide is terminated with the 'tag peptide' encoded by the tmRNA and targeted for degradation. The ribosome is freed to recommence translation, which seems to be the essential function of trans-translation.</text>
</comment>
<dbReference type="HAMAP" id="MF_00023">
    <property type="entry name" value="SmpB"/>
    <property type="match status" value="1"/>
</dbReference>
<comment type="caution">
    <text evidence="5">The sequence shown here is derived from an EMBL/GenBank/DDBJ whole genome shotgun (WGS) entry which is preliminary data.</text>
</comment>
<protein>
    <recommendedName>
        <fullName evidence="3">SsrA-binding protein</fullName>
    </recommendedName>
    <alternativeName>
        <fullName evidence="3">Small protein B</fullName>
    </alternativeName>
</protein>
<reference evidence="5" key="1">
    <citation type="submission" date="2022-10" db="EMBL/GenBank/DDBJ databases">
        <title>The WGS of Solirubrobacter ginsenosidimutans DSM 21036.</title>
        <authorList>
            <person name="Jiang Z."/>
        </authorList>
    </citation>
    <scope>NUCLEOTIDE SEQUENCE</scope>
    <source>
        <strain evidence="5">DSM 21036</strain>
    </source>
</reference>
<dbReference type="GO" id="GO:0003723">
    <property type="term" value="F:RNA binding"/>
    <property type="evidence" value="ECO:0007669"/>
    <property type="project" value="UniProtKB-UniRule"/>
</dbReference>
<dbReference type="Proteomes" id="UP001149140">
    <property type="component" value="Unassembled WGS sequence"/>
</dbReference>
<dbReference type="Gene3D" id="2.40.280.10">
    <property type="match status" value="1"/>
</dbReference>
<evidence type="ECO:0000313" key="6">
    <source>
        <dbReference type="Proteomes" id="UP001149140"/>
    </source>
</evidence>
<proteinExistence type="inferred from homology"/>
<accession>A0A9X3N178</accession>
<keyword evidence="1 3" id="KW-0963">Cytoplasm</keyword>
<evidence type="ECO:0000256" key="4">
    <source>
        <dbReference type="SAM" id="MobiDB-lite"/>
    </source>
</evidence>
<evidence type="ECO:0000256" key="1">
    <source>
        <dbReference type="ARBA" id="ARBA00022490"/>
    </source>
</evidence>
<dbReference type="Pfam" id="PF01668">
    <property type="entry name" value="SmpB"/>
    <property type="match status" value="1"/>
</dbReference>
<dbReference type="GO" id="GO:0005829">
    <property type="term" value="C:cytosol"/>
    <property type="evidence" value="ECO:0007669"/>
    <property type="project" value="TreeGrafter"/>
</dbReference>
<dbReference type="CDD" id="cd09294">
    <property type="entry name" value="SmpB"/>
    <property type="match status" value="1"/>
</dbReference>
<feature type="region of interest" description="Disordered" evidence="4">
    <location>
        <begin position="124"/>
        <end position="147"/>
    </location>
</feature>
<dbReference type="RefSeq" id="WP_270044455.1">
    <property type="nucleotide sequence ID" value="NZ_JAPDOD010000043.1"/>
</dbReference>
<sequence length="147" mass="17104">MADIASNRSASYRYHLMDKWEAGMVLTGTEVKSLRDGKAQLKDGYAAIQNGEVWLHNVHIPPYGPATRENHEPERPRKLLMHRREIERLIGKTKEKGLTLVPTRMYFADSNRAKVEIALARGKDVGDKRQSIKEREMKREMERSFRR</sequence>
<dbReference type="GO" id="GO:0070930">
    <property type="term" value="P:trans-translation-dependent protein tagging"/>
    <property type="evidence" value="ECO:0007669"/>
    <property type="project" value="TreeGrafter"/>
</dbReference>
<keyword evidence="2 3" id="KW-0694">RNA-binding</keyword>
<dbReference type="SUPFAM" id="SSF74982">
    <property type="entry name" value="Small protein B (SmpB)"/>
    <property type="match status" value="1"/>
</dbReference>
<name>A0A9X3N178_9ACTN</name>
<comment type="subcellular location">
    <subcellularLocation>
        <location evidence="3">Cytoplasm</location>
    </subcellularLocation>
    <text evidence="3">The tmRNA-SmpB complex associates with stalled 70S ribosomes.</text>
</comment>
<dbReference type="EMBL" id="JAPDOD010000043">
    <property type="protein sequence ID" value="MDA0165198.1"/>
    <property type="molecule type" value="Genomic_DNA"/>
</dbReference>
<keyword evidence="6" id="KW-1185">Reference proteome</keyword>
<gene>
    <name evidence="3 5" type="primary">smpB</name>
    <name evidence="5" type="ORF">OM076_33320</name>
</gene>
<dbReference type="InterPro" id="IPR020081">
    <property type="entry name" value="SsrA-bd_prot_CS"/>
</dbReference>
<evidence type="ECO:0000313" key="5">
    <source>
        <dbReference type="EMBL" id="MDA0165198.1"/>
    </source>
</evidence>
<dbReference type="NCBIfam" id="TIGR00086">
    <property type="entry name" value="smpB"/>
    <property type="match status" value="1"/>
</dbReference>
<organism evidence="5 6">
    <name type="scientific">Solirubrobacter ginsenosidimutans</name>
    <dbReference type="NCBI Taxonomy" id="490573"/>
    <lineage>
        <taxon>Bacteria</taxon>
        <taxon>Bacillati</taxon>
        <taxon>Actinomycetota</taxon>
        <taxon>Thermoleophilia</taxon>
        <taxon>Solirubrobacterales</taxon>
        <taxon>Solirubrobacteraceae</taxon>
        <taxon>Solirubrobacter</taxon>
    </lineage>
</organism>
<dbReference type="NCBIfam" id="NF003843">
    <property type="entry name" value="PRK05422.1"/>
    <property type="match status" value="1"/>
</dbReference>
<evidence type="ECO:0000256" key="3">
    <source>
        <dbReference type="HAMAP-Rule" id="MF_00023"/>
    </source>
</evidence>